<accession>W1Y9M1</accession>
<reference evidence="1" key="1">
    <citation type="submission" date="2013-12" db="EMBL/GenBank/DDBJ databases">
        <title>A Varibaculum cambriense genome reconstructed from a premature infant gut community with otherwise low bacterial novelty that shifts toward anaerobic metabolism during the third week of life.</title>
        <authorList>
            <person name="Brown C.T."/>
            <person name="Sharon I."/>
            <person name="Thomas B.C."/>
            <person name="Castelle C.J."/>
            <person name="Morowitz M.J."/>
            <person name="Banfield J.F."/>
        </authorList>
    </citation>
    <scope>NUCLEOTIDE SEQUENCE</scope>
</reference>
<sequence length="89" mass="10119">PITLLSSKPSRFRDIFDNLLSKYYSLHKGKPPSAKAVAFVPPATSLFDSAIYPIIQYGENFWGKINTFACRFIFSAEFARIKKTLEINL</sequence>
<feature type="non-terminal residue" evidence="1">
    <location>
        <position position="89"/>
    </location>
</feature>
<comment type="caution">
    <text evidence="1">The sequence shown here is derived from an EMBL/GenBank/DDBJ whole genome shotgun (WGS) entry which is preliminary data.</text>
</comment>
<name>W1Y9M1_9ZZZZ</name>
<organism evidence="1">
    <name type="scientific">human gut metagenome</name>
    <dbReference type="NCBI Taxonomy" id="408170"/>
    <lineage>
        <taxon>unclassified sequences</taxon>
        <taxon>metagenomes</taxon>
        <taxon>organismal metagenomes</taxon>
    </lineage>
</organism>
<proteinExistence type="predicted"/>
<evidence type="ECO:0000313" key="1">
    <source>
        <dbReference type="EMBL" id="ETJ39076.1"/>
    </source>
</evidence>
<protein>
    <submittedName>
        <fullName evidence="1">Uncharacterized protein</fullName>
    </submittedName>
</protein>
<dbReference type="AlphaFoldDB" id="W1Y9M1"/>
<dbReference type="EMBL" id="AZMM01006948">
    <property type="protein sequence ID" value="ETJ39076.1"/>
    <property type="molecule type" value="Genomic_DNA"/>
</dbReference>
<feature type="non-terminal residue" evidence="1">
    <location>
        <position position="1"/>
    </location>
</feature>
<gene>
    <name evidence="1" type="ORF">Q604_UNBC06948G0001</name>
</gene>